<dbReference type="RefSeq" id="WP_055332270.1">
    <property type="nucleotide sequence ID" value="NZ_CDNS01000003.1"/>
</dbReference>
<organism evidence="2 3">
    <name type="scientific">Paraclostridium sordellii</name>
    <name type="common">Clostridium sordellii</name>
    <dbReference type="NCBI Taxonomy" id="1505"/>
    <lineage>
        <taxon>Bacteria</taxon>
        <taxon>Bacillati</taxon>
        <taxon>Bacillota</taxon>
        <taxon>Clostridia</taxon>
        <taxon>Peptostreptococcales</taxon>
        <taxon>Peptostreptococcaceae</taxon>
        <taxon>Paraclostridium</taxon>
    </lineage>
</organism>
<reference evidence="3" key="1">
    <citation type="submission" date="2015-01" db="EMBL/GenBank/DDBJ databases">
        <authorList>
            <person name="Aslett A.Martin."/>
            <person name="De Silva Nishadi"/>
        </authorList>
    </citation>
    <scope>NUCLEOTIDE SEQUENCE [LARGE SCALE GENOMIC DNA]</scope>
    <source>
        <strain evidence="3">UMC4404</strain>
    </source>
</reference>
<feature type="transmembrane region" description="Helical" evidence="1">
    <location>
        <begin position="109"/>
        <end position="132"/>
    </location>
</feature>
<feature type="transmembrane region" description="Helical" evidence="1">
    <location>
        <begin position="210"/>
        <end position="230"/>
    </location>
</feature>
<accession>A0A9P1KZM0</accession>
<evidence type="ECO:0000256" key="1">
    <source>
        <dbReference type="SAM" id="Phobius"/>
    </source>
</evidence>
<dbReference type="Pfam" id="PF11368">
    <property type="entry name" value="DUF3169"/>
    <property type="match status" value="1"/>
</dbReference>
<keyword evidence="1" id="KW-0812">Transmembrane</keyword>
<dbReference type="InterPro" id="IPR021509">
    <property type="entry name" value="DUF3169"/>
</dbReference>
<keyword evidence="1" id="KW-0472">Membrane</keyword>
<dbReference type="Proteomes" id="UP000049685">
    <property type="component" value="Unassembled WGS sequence"/>
</dbReference>
<protein>
    <submittedName>
        <fullName evidence="2">Protein of uncharacterized function (DUF3169)</fullName>
    </submittedName>
</protein>
<dbReference type="AlphaFoldDB" id="A0A9P1KZM0"/>
<gene>
    <name evidence="2" type="ORF">UMC4404_04081</name>
</gene>
<feature type="transmembrane region" description="Helical" evidence="1">
    <location>
        <begin position="236"/>
        <end position="254"/>
    </location>
</feature>
<proteinExistence type="predicted"/>
<feature type="transmembrane region" description="Helical" evidence="1">
    <location>
        <begin position="20"/>
        <end position="39"/>
    </location>
</feature>
<name>A0A9P1KZM0_PARSO</name>
<comment type="caution">
    <text evidence="2">The sequence shown here is derived from an EMBL/GenBank/DDBJ whole genome shotgun (WGS) entry which is preliminary data.</text>
</comment>
<feature type="transmembrane region" description="Helical" evidence="1">
    <location>
        <begin position="144"/>
        <end position="163"/>
    </location>
</feature>
<dbReference type="EMBL" id="CDNY01000003">
    <property type="protein sequence ID" value="CEO32428.1"/>
    <property type="molecule type" value="Genomic_DNA"/>
</dbReference>
<evidence type="ECO:0000313" key="3">
    <source>
        <dbReference type="Proteomes" id="UP000049685"/>
    </source>
</evidence>
<evidence type="ECO:0000313" key="2">
    <source>
        <dbReference type="EMBL" id="CEO32428.1"/>
    </source>
</evidence>
<sequence length="264" mass="29858">MNNSRVDEIKKEDKKAFKGFLMIIIIGAIVGWILGFMSVHLKEFLGSSVPRLITNIFEIITPFASLALSILLIIVSQIIYKDSRKKYALWKEANDDDDTIDKIEIKLSYILLFTSINTILGFFFFGIGVMLVPFDNVDGGLSHIKAICFIIGFGISIASSILIQKKIVNLEKEINPLLKGSIYDAKFTKKWIDSCDEAMKLGTFKSAYKAFSSVSITCLILWVFCILGYGLWDFGIMPMVMVTIIWLVQTISYCRESIKQSKIR</sequence>
<keyword evidence="1" id="KW-1133">Transmembrane helix</keyword>
<feature type="transmembrane region" description="Helical" evidence="1">
    <location>
        <begin position="59"/>
        <end position="80"/>
    </location>
</feature>